<keyword evidence="3" id="KW-1185">Reference proteome</keyword>
<dbReference type="EMBL" id="SPVG01000208">
    <property type="protein sequence ID" value="TFW17350.1"/>
    <property type="molecule type" value="Genomic_DNA"/>
</dbReference>
<name>A0A4Y9S7F0_9BURK</name>
<reference evidence="2 3" key="1">
    <citation type="submission" date="2019-03" db="EMBL/GenBank/DDBJ databases">
        <title>Draft Genome Sequence of Duganella callidus sp. nov., a Novel Duganella Species Isolated from Cultivated Soil.</title>
        <authorList>
            <person name="Raths R."/>
            <person name="Peta V."/>
            <person name="Bucking H."/>
        </authorList>
    </citation>
    <scope>NUCLEOTIDE SEQUENCE [LARGE SCALE GENOMIC DNA]</scope>
    <source>
        <strain evidence="2 3">DN04</strain>
    </source>
</reference>
<dbReference type="OrthoDB" id="5295180at2"/>
<keyword evidence="1" id="KW-1133">Transmembrane helix</keyword>
<dbReference type="RefSeq" id="WP_135203464.1">
    <property type="nucleotide sequence ID" value="NZ_SPVG01000208.1"/>
</dbReference>
<keyword evidence="1" id="KW-0472">Membrane</keyword>
<evidence type="ECO:0000313" key="2">
    <source>
        <dbReference type="EMBL" id="TFW17350.1"/>
    </source>
</evidence>
<organism evidence="2 3">
    <name type="scientific">Duganella callida</name>
    <dbReference type="NCBI Taxonomy" id="2561932"/>
    <lineage>
        <taxon>Bacteria</taxon>
        <taxon>Pseudomonadati</taxon>
        <taxon>Pseudomonadota</taxon>
        <taxon>Betaproteobacteria</taxon>
        <taxon>Burkholderiales</taxon>
        <taxon>Oxalobacteraceae</taxon>
        <taxon>Telluria group</taxon>
        <taxon>Duganella</taxon>
    </lineage>
</organism>
<dbReference type="InterPro" id="IPR008620">
    <property type="entry name" value="FixH"/>
</dbReference>
<gene>
    <name evidence="2" type="ORF">E4L98_20845</name>
</gene>
<protein>
    <submittedName>
        <fullName evidence="2">Cytochrome oxidase assembly protein</fullName>
    </submittedName>
</protein>
<feature type="transmembrane region" description="Helical" evidence="1">
    <location>
        <begin position="20"/>
        <end position="42"/>
    </location>
</feature>
<proteinExistence type="predicted"/>
<keyword evidence="1" id="KW-0812">Transmembrane</keyword>
<dbReference type="Proteomes" id="UP000297729">
    <property type="component" value="Unassembled WGS sequence"/>
</dbReference>
<comment type="caution">
    <text evidence="2">The sequence shown here is derived from an EMBL/GenBank/DDBJ whole genome shotgun (WGS) entry which is preliminary data.</text>
</comment>
<sequence length="168" mass="19027">MSENVFELYPQTPWYKERWPWLLMAGPAIVVVGGIYTAWLAASQQDALVVGDYYKQGKAINQDLKRDRVAAELGLSLTLGYDAGNGVLRGQINRKDSGPLQIHLSHATLPEKDIRLLVRPDANGEFRASLPLLERSRWIVLVEGEQRDWRLAGAWRWPKEHGITLLPD</sequence>
<accession>A0A4Y9S7F0</accession>
<dbReference type="AlphaFoldDB" id="A0A4Y9S7F0"/>
<evidence type="ECO:0000256" key="1">
    <source>
        <dbReference type="SAM" id="Phobius"/>
    </source>
</evidence>
<evidence type="ECO:0000313" key="3">
    <source>
        <dbReference type="Proteomes" id="UP000297729"/>
    </source>
</evidence>
<dbReference type="Pfam" id="PF05751">
    <property type="entry name" value="FixH"/>
    <property type="match status" value="1"/>
</dbReference>